<dbReference type="GO" id="GO:0005524">
    <property type="term" value="F:ATP binding"/>
    <property type="evidence" value="ECO:0007669"/>
    <property type="project" value="UniProtKB-UniRule"/>
</dbReference>
<reference evidence="7 8" key="1">
    <citation type="submission" date="2015-03" db="EMBL/GenBank/DDBJ databases">
        <title>Pseudomonas fluorescens 1855-344 Genome sequencing and assembly.</title>
        <authorList>
            <person name="Eng W.W.H."/>
            <person name="Gan H.M."/>
            <person name="Savka M.A."/>
        </authorList>
    </citation>
    <scope>NUCLEOTIDE SEQUENCE [LARGE SCALE GENOMIC DNA]</scope>
    <source>
        <strain evidence="7 8">1855-344</strain>
    </source>
</reference>
<evidence type="ECO:0000259" key="6">
    <source>
        <dbReference type="PROSITE" id="PS50011"/>
    </source>
</evidence>
<keyword evidence="3 7" id="KW-0418">Kinase</keyword>
<dbReference type="SUPFAM" id="SSF56112">
    <property type="entry name" value="Protein kinase-like (PK-like)"/>
    <property type="match status" value="1"/>
</dbReference>
<evidence type="ECO:0000313" key="8">
    <source>
        <dbReference type="Proteomes" id="UP000033662"/>
    </source>
</evidence>
<gene>
    <name evidence="7" type="ORF">VP02_29720</name>
</gene>
<feature type="domain" description="Protein kinase" evidence="6">
    <location>
        <begin position="38"/>
        <end position="310"/>
    </location>
</feature>
<organism evidence="7 8">
    <name type="scientific">Pseudomonas kilonensis</name>
    <dbReference type="NCBI Taxonomy" id="132476"/>
    <lineage>
        <taxon>Bacteria</taxon>
        <taxon>Pseudomonadati</taxon>
        <taxon>Pseudomonadota</taxon>
        <taxon>Gammaproteobacteria</taxon>
        <taxon>Pseudomonadales</taxon>
        <taxon>Pseudomonadaceae</taxon>
        <taxon>Pseudomonas</taxon>
    </lineage>
</organism>
<dbReference type="InterPro" id="IPR017441">
    <property type="entry name" value="Protein_kinase_ATP_BS"/>
</dbReference>
<evidence type="ECO:0000256" key="3">
    <source>
        <dbReference type="ARBA" id="ARBA00022777"/>
    </source>
</evidence>
<dbReference type="InterPro" id="IPR011009">
    <property type="entry name" value="Kinase-like_dom_sf"/>
</dbReference>
<feature type="binding site" evidence="5">
    <location>
        <position position="73"/>
    </location>
    <ligand>
        <name>ATP</name>
        <dbReference type="ChEBI" id="CHEBI:30616"/>
    </ligand>
</feature>
<dbReference type="PANTHER" id="PTHR43289:SF6">
    <property type="entry name" value="SERINE_THREONINE-PROTEIN KINASE NEKL-3"/>
    <property type="match status" value="1"/>
</dbReference>
<proteinExistence type="predicted"/>
<protein>
    <submittedName>
        <fullName evidence="7">Serine/threonine protein kinase</fullName>
    </submittedName>
</protein>
<keyword evidence="7" id="KW-0723">Serine/threonine-protein kinase</keyword>
<evidence type="ECO:0000256" key="1">
    <source>
        <dbReference type="ARBA" id="ARBA00022679"/>
    </source>
</evidence>
<dbReference type="PANTHER" id="PTHR43289">
    <property type="entry name" value="MITOGEN-ACTIVATED PROTEIN KINASE KINASE KINASE 20-RELATED"/>
    <property type="match status" value="1"/>
</dbReference>
<dbReference type="PROSITE" id="PS00108">
    <property type="entry name" value="PROTEIN_KINASE_ST"/>
    <property type="match status" value="1"/>
</dbReference>
<dbReference type="PROSITE" id="PS50011">
    <property type="entry name" value="PROTEIN_KINASE_DOM"/>
    <property type="match status" value="1"/>
</dbReference>
<dbReference type="Gene3D" id="1.10.510.10">
    <property type="entry name" value="Transferase(Phosphotransferase) domain 1"/>
    <property type="match status" value="1"/>
</dbReference>
<evidence type="ECO:0000256" key="4">
    <source>
        <dbReference type="ARBA" id="ARBA00022840"/>
    </source>
</evidence>
<evidence type="ECO:0000256" key="2">
    <source>
        <dbReference type="ARBA" id="ARBA00022741"/>
    </source>
</evidence>
<name>A0A0F4XFW3_9PSED</name>
<dbReference type="Pfam" id="PF00069">
    <property type="entry name" value="Pkinase"/>
    <property type="match status" value="1"/>
</dbReference>
<dbReference type="Proteomes" id="UP000033662">
    <property type="component" value="Unassembled WGS sequence"/>
</dbReference>
<keyword evidence="4 5" id="KW-0067">ATP-binding</keyword>
<dbReference type="OrthoDB" id="9801841at2"/>
<dbReference type="EMBL" id="JZXC01000049">
    <property type="protein sequence ID" value="KKA04108.1"/>
    <property type="molecule type" value="Genomic_DNA"/>
</dbReference>
<dbReference type="PATRIC" id="fig|132476.4.peg.5381"/>
<dbReference type="AlphaFoldDB" id="A0A0F4XFW3"/>
<dbReference type="InterPro" id="IPR008271">
    <property type="entry name" value="Ser/Thr_kinase_AS"/>
</dbReference>
<dbReference type="InterPro" id="IPR000719">
    <property type="entry name" value="Prot_kinase_dom"/>
</dbReference>
<sequence length="310" mass="34245">MSEEGSHSTYSTFANAVPAVTSSQLCVSETPDILAGRYRLERLLGAGGMGVVYRARDLLHEQFADPDPYVAVKMLSEAFDASPDASTLLYSEFALTRRLHHPNILRPYTFEVDAAQRRAFITMELMRGLTLDKLLCERPLGLPWPELKTIAVPLLDALAYAHGRGVLHGDVKPSNIMLSEEGLRLFDFGLGLAEEGPSQHLPNLNRERLNAWTPGYAAPELLEGAPLSAGADVYAVACVVYELASGQHPFQRLPSTQARDARLERALKAPHNLPRRCWTVLRMALAFDPGQRRMEAAQLRDALGGVSSWW</sequence>
<evidence type="ECO:0000313" key="7">
    <source>
        <dbReference type="EMBL" id="KKA04108.1"/>
    </source>
</evidence>
<dbReference type="Gene3D" id="3.30.200.20">
    <property type="entry name" value="Phosphorylase Kinase, domain 1"/>
    <property type="match status" value="1"/>
</dbReference>
<dbReference type="CDD" id="cd14014">
    <property type="entry name" value="STKc_PknB_like"/>
    <property type="match status" value="1"/>
</dbReference>
<comment type="caution">
    <text evidence="7">The sequence shown here is derived from an EMBL/GenBank/DDBJ whole genome shotgun (WGS) entry which is preliminary data.</text>
</comment>
<dbReference type="GO" id="GO:0004674">
    <property type="term" value="F:protein serine/threonine kinase activity"/>
    <property type="evidence" value="ECO:0007669"/>
    <property type="project" value="UniProtKB-KW"/>
</dbReference>
<accession>A0A0F4XFW3</accession>
<dbReference type="PROSITE" id="PS00107">
    <property type="entry name" value="PROTEIN_KINASE_ATP"/>
    <property type="match status" value="1"/>
</dbReference>
<dbReference type="SMART" id="SM00220">
    <property type="entry name" value="S_TKc"/>
    <property type="match status" value="1"/>
</dbReference>
<evidence type="ECO:0000256" key="5">
    <source>
        <dbReference type="PROSITE-ProRule" id="PRU10141"/>
    </source>
</evidence>
<keyword evidence="1" id="KW-0808">Transferase</keyword>
<keyword evidence="2 5" id="KW-0547">Nucleotide-binding</keyword>